<dbReference type="PANTHER" id="PTHR47447:SF25">
    <property type="entry name" value="SAP DOMAIN-CONTAINING PROTEIN"/>
    <property type="match status" value="1"/>
</dbReference>
<comment type="caution">
    <text evidence="2">The sequence shown here is derived from an EMBL/GenBank/DDBJ whole genome shotgun (WGS) entry which is preliminary data.</text>
</comment>
<reference evidence="2" key="2">
    <citation type="submission" date="2023-06" db="EMBL/GenBank/DDBJ databases">
        <authorList>
            <person name="Ma L."/>
            <person name="Liu K.-W."/>
            <person name="Li Z."/>
            <person name="Hsiao Y.-Y."/>
            <person name="Qi Y."/>
            <person name="Fu T."/>
            <person name="Tang G."/>
            <person name="Zhang D."/>
            <person name="Sun W.-H."/>
            <person name="Liu D.-K."/>
            <person name="Li Y."/>
            <person name="Chen G.-Z."/>
            <person name="Liu X.-D."/>
            <person name="Liao X.-Y."/>
            <person name="Jiang Y.-T."/>
            <person name="Yu X."/>
            <person name="Hao Y."/>
            <person name="Huang J."/>
            <person name="Zhao X.-W."/>
            <person name="Ke S."/>
            <person name="Chen Y.-Y."/>
            <person name="Wu W.-L."/>
            <person name="Hsu J.-L."/>
            <person name="Lin Y.-F."/>
            <person name="Huang M.-D."/>
            <person name="Li C.-Y."/>
            <person name="Huang L."/>
            <person name="Wang Z.-W."/>
            <person name="Zhao X."/>
            <person name="Zhong W.-Y."/>
            <person name="Peng D.-H."/>
            <person name="Ahmad S."/>
            <person name="Lan S."/>
            <person name="Zhang J.-S."/>
            <person name="Tsai W.-C."/>
            <person name="Van De Peer Y."/>
            <person name="Liu Z.-J."/>
        </authorList>
    </citation>
    <scope>NUCLEOTIDE SEQUENCE</scope>
    <source>
        <strain evidence="2">CP</strain>
        <tissue evidence="2">Leaves</tissue>
    </source>
</reference>
<sequence>MDDANKVFLKGAKGCLRATVELYDLLIEEDCKVGDHSNALTIAYEMETAGRMATTFHFSCLLSVQATCGIPEIAFTTFENMEYGEECFTKYCVKKEAIRHFRALKTFEGGTKVLYNEGEFGDPLSLYLRALCREGRAVELLEALEAMAKDNQPIAPRAMILSRKYRTLVSSWIEPLKEEADMLDLKSITLQGLLYFLFVKLN</sequence>
<dbReference type="PANTHER" id="PTHR47447">
    <property type="entry name" value="OS03G0856100 PROTEIN"/>
    <property type="match status" value="1"/>
</dbReference>
<gene>
    <name evidence="2" type="ORF">QJS10_CPA09g01114</name>
</gene>
<accession>A0AAV9E5X8</accession>
<dbReference type="EMBL" id="JAUJYO010000009">
    <property type="protein sequence ID" value="KAK1309156.1"/>
    <property type="molecule type" value="Genomic_DNA"/>
</dbReference>
<keyword evidence="3" id="KW-1185">Reference proteome</keyword>
<organism evidence="2 3">
    <name type="scientific">Acorus calamus</name>
    <name type="common">Sweet flag</name>
    <dbReference type="NCBI Taxonomy" id="4465"/>
    <lineage>
        <taxon>Eukaryota</taxon>
        <taxon>Viridiplantae</taxon>
        <taxon>Streptophyta</taxon>
        <taxon>Embryophyta</taxon>
        <taxon>Tracheophyta</taxon>
        <taxon>Spermatophyta</taxon>
        <taxon>Magnoliopsida</taxon>
        <taxon>Liliopsida</taxon>
        <taxon>Acoraceae</taxon>
        <taxon>Acorus</taxon>
    </lineage>
</organism>
<dbReference type="Gene3D" id="1.25.40.10">
    <property type="entry name" value="Tetratricopeptide repeat domain"/>
    <property type="match status" value="1"/>
</dbReference>
<dbReference type="InterPro" id="IPR011990">
    <property type="entry name" value="TPR-like_helical_dom_sf"/>
</dbReference>
<dbReference type="AlphaFoldDB" id="A0AAV9E5X8"/>
<evidence type="ECO:0000313" key="2">
    <source>
        <dbReference type="EMBL" id="KAK1309156.1"/>
    </source>
</evidence>
<dbReference type="Proteomes" id="UP001180020">
    <property type="component" value="Unassembled WGS sequence"/>
</dbReference>
<evidence type="ECO:0000256" key="1">
    <source>
        <dbReference type="ARBA" id="ARBA00022737"/>
    </source>
</evidence>
<reference evidence="2" key="1">
    <citation type="journal article" date="2023" name="Nat. Commun.">
        <title>Diploid and tetraploid genomes of Acorus and the evolution of monocots.</title>
        <authorList>
            <person name="Ma L."/>
            <person name="Liu K.W."/>
            <person name="Li Z."/>
            <person name="Hsiao Y.Y."/>
            <person name="Qi Y."/>
            <person name="Fu T."/>
            <person name="Tang G.D."/>
            <person name="Zhang D."/>
            <person name="Sun W.H."/>
            <person name="Liu D.K."/>
            <person name="Li Y."/>
            <person name="Chen G.Z."/>
            <person name="Liu X.D."/>
            <person name="Liao X.Y."/>
            <person name="Jiang Y.T."/>
            <person name="Yu X."/>
            <person name="Hao Y."/>
            <person name="Huang J."/>
            <person name="Zhao X.W."/>
            <person name="Ke S."/>
            <person name="Chen Y.Y."/>
            <person name="Wu W.L."/>
            <person name="Hsu J.L."/>
            <person name="Lin Y.F."/>
            <person name="Huang M.D."/>
            <person name="Li C.Y."/>
            <person name="Huang L."/>
            <person name="Wang Z.W."/>
            <person name="Zhao X."/>
            <person name="Zhong W.Y."/>
            <person name="Peng D.H."/>
            <person name="Ahmad S."/>
            <person name="Lan S."/>
            <person name="Zhang J.S."/>
            <person name="Tsai W.C."/>
            <person name="Van de Peer Y."/>
            <person name="Liu Z.J."/>
        </authorList>
    </citation>
    <scope>NUCLEOTIDE SEQUENCE</scope>
    <source>
        <strain evidence="2">CP</strain>
    </source>
</reference>
<evidence type="ECO:0000313" key="3">
    <source>
        <dbReference type="Proteomes" id="UP001180020"/>
    </source>
</evidence>
<proteinExistence type="predicted"/>
<keyword evidence="1" id="KW-0677">Repeat</keyword>
<name>A0AAV9E5X8_ACOCL</name>
<protein>
    <submittedName>
        <fullName evidence="2">Uncharacterized protein</fullName>
    </submittedName>
</protein>